<keyword evidence="2" id="KW-0238">DNA-binding</keyword>
<reference evidence="5 6" key="1">
    <citation type="journal article" date="2019" name="bioRxiv">
        <title>Bacteria contribute to plant secondary compound degradation in a generalist herbivore system.</title>
        <authorList>
            <person name="Francoeur C.B."/>
            <person name="Khadempour L."/>
            <person name="Moreira-Soto R.D."/>
            <person name="Gotting K."/>
            <person name="Book A.J."/>
            <person name="Pinto-Tomas A.A."/>
            <person name="Keefover-Ring K."/>
            <person name="Currie C.R."/>
        </authorList>
    </citation>
    <scope>NUCLEOTIDE SEQUENCE [LARGE SCALE GENOMIC DNA]</scope>
    <source>
        <strain evidence="5">Acro-835</strain>
    </source>
</reference>
<dbReference type="InterPro" id="IPR011711">
    <property type="entry name" value="GntR_C"/>
</dbReference>
<organism evidence="5 6">
    <name type="scientific">Candidatus Pantoea multigeneris</name>
    <dbReference type="NCBI Taxonomy" id="2608357"/>
    <lineage>
        <taxon>Bacteria</taxon>
        <taxon>Pseudomonadati</taxon>
        <taxon>Pseudomonadota</taxon>
        <taxon>Gammaproteobacteria</taxon>
        <taxon>Enterobacterales</taxon>
        <taxon>Erwiniaceae</taxon>
        <taxon>Pantoea</taxon>
    </lineage>
</organism>
<dbReference type="SUPFAM" id="SSF48008">
    <property type="entry name" value="GntR ligand-binding domain-like"/>
    <property type="match status" value="1"/>
</dbReference>
<dbReference type="SUPFAM" id="SSF46785">
    <property type="entry name" value="Winged helix' DNA-binding domain"/>
    <property type="match status" value="1"/>
</dbReference>
<gene>
    <name evidence="5" type="ORF">F3J40_07910</name>
</gene>
<dbReference type="InterPro" id="IPR036388">
    <property type="entry name" value="WH-like_DNA-bd_sf"/>
</dbReference>
<evidence type="ECO:0000256" key="2">
    <source>
        <dbReference type="ARBA" id="ARBA00023125"/>
    </source>
</evidence>
<dbReference type="InterPro" id="IPR008920">
    <property type="entry name" value="TF_FadR/GntR_C"/>
</dbReference>
<evidence type="ECO:0000256" key="1">
    <source>
        <dbReference type="ARBA" id="ARBA00023015"/>
    </source>
</evidence>
<accession>A0ABX0RB31</accession>
<dbReference type="EMBL" id="VWXF01000002">
    <property type="protein sequence ID" value="NIF21521.1"/>
    <property type="molecule type" value="Genomic_DNA"/>
</dbReference>
<protein>
    <submittedName>
        <fullName evidence="5">GntR family transcriptional regulator</fullName>
    </submittedName>
</protein>
<dbReference type="SMART" id="SM00345">
    <property type="entry name" value="HTH_GNTR"/>
    <property type="match status" value="1"/>
</dbReference>
<dbReference type="InterPro" id="IPR000524">
    <property type="entry name" value="Tscrpt_reg_HTH_GntR"/>
</dbReference>
<feature type="domain" description="HTH gntR-type" evidence="4">
    <location>
        <begin position="14"/>
        <end position="81"/>
    </location>
</feature>
<proteinExistence type="predicted"/>
<evidence type="ECO:0000313" key="5">
    <source>
        <dbReference type="EMBL" id="NIF21521.1"/>
    </source>
</evidence>
<keyword evidence="3" id="KW-0804">Transcription</keyword>
<evidence type="ECO:0000259" key="4">
    <source>
        <dbReference type="PROSITE" id="PS50949"/>
    </source>
</evidence>
<dbReference type="Gene3D" id="1.10.10.10">
    <property type="entry name" value="Winged helix-like DNA-binding domain superfamily/Winged helix DNA-binding domain"/>
    <property type="match status" value="1"/>
</dbReference>
<dbReference type="Proteomes" id="UP001515683">
    <property type="component" value="Unassembled WGS sequence"/>
</dbReference>
<dbReference type="InterPro" id="IPR036390">
    <property type="entry name" value="WH_DNA-bd_sf"/>
</dbReference>
<evidence type="ECO:0000256" key="3">
    <source>
        <dbReference type="ARBA" id="ARBA00023163"/>
    </source>
</evidence>
<comment type="caution">
    <text evidence="5">The sequence shown here is derived from an EMBL/GenBank/DDBJ whole genome shotgun (WGS) entry which is preliminary data.</text>
</comment>
<dbReference type="Gene3D" id="1.20.120.530">
    <property type="entry name" value="GntR ligand-binding domain-like"/>
    <property type="match status" value="1"/>
</dbReference>
<name>A0ABX0RB31_9GAMM</name>
<dbReference type="Pfam" id="PF07729">
    <property type="entry name" value="FCD"/>
    <property type="match status" value="1"/>
</dbReference>
<dbReference type="PANTHER" id="PTHR43537">
    <property type="entry name" value="TRANSCRIPTIONAL REGULATOR, GNTR FAMILY"/>
    <property type="match status" value="1"/>
</dbReference>
<sequence>MENTSFKIKKVQKRSAEVQAADVLREAIVSGEIPLGTRLTEIHSSEQLGVSRSTIRTAFHQLVQEGLIVQIPYTGWSVMTLGPEDAWELYTLRASLEALAAKIVAKKVGEDTASGHVTSAITDAFGLLKSACQQGSKGEIATADMNLHSTIIKLSGHSRLIDQYSRIQSQILICIRSSDALVASPAHIVEQHLPLINALNNGNAEEAAKEAILHNETEGAILVSHLQQRDK</sequence>
<dbReference type="Pfam" id="PF00392">
    <property type="entry name" value="GntR"/>
    <property type="match status" value="1"/>
</dbReference>
<keyword evidence="6" id="KW-1185">Reference proteome</keyword>
<keyword evidence="1" id="KW-0805">Transcription regulation</keyword>
<dbReference type="CDD" id="cd07377">
    <property type="entry name" value="WHTH_GntR"/>
    <property type="match status" value="1"/>
</dbReference>
<dbReference type="PROSITE" id="PS50949">
    <property type="entry name" value="HTH_GNTR"/>
    <property type="match status" value="1"/>
</dbReference>
<dbReference type="RefSeq" id="WP_167013492.1">
    <property type="nucleotide sequence ID" value="NZ_VWXF01000002.1"/>
</dbReference>
<evidence type="ECO:0000313" key="6">
    <source>
        <dbReference type="Proteomes" id="UP001515683"/>
    </source>
</evidence>
<dbReference type="PANTHER" id="PTHR43537:SF5">
    <property type="entry name" value="UXU OPERON TRANSCRIPTIONAL REGULATOR"/>
    <property type="match status" value="1"/>
</dbReference>
<dbReference type="SMART" id="SM00895">
    <property type="entry name" value="FCD"/>
    <property type="match status" value="1"/>
</dbReference>